<dbReference type="PANTHER" id="PTHR34069">
    <property type="entry name" value="3-OXOACYL-[ACYL-CARRIER-PROTEIN] SYNTHASE 3"/>
    <property type="match status" value="1"/>
</dbReference>
<dbReference type="Proteomes" id="UP000295087">
    <property type="component" value="Unassembled WGS sequence"/>
</dbReference>
<dbReference type="PANTHER" id="PTHR34069:SF3">
    <property type="entry name" value="ACYL-COA:ACYL-COA ALKYLTRANSFERASE"/>
    <property type="match status" value="1"/>
</dbReference>
<feature type="domain" description="Beta-ketoacyl-[acyl-carrier-protein] synthase III N-terminal" evidence="4">
    <location>
        <begin position="118"/>
        <end position="207"/>
    </location>
</feature>
<evidence type="ECO:0000259" key="4">
    <source>
        <dbReference type="Pfam" id="PF08545"/>
    </source>
</evidence>
<keyword evidence="2" id="KW-0012">Acyltransferase</keyword>
<evidence type="ECO:0000256" key="2">
    <source>
        <dbReference type="ARBA" id="ARBA00023315"/>
    </source>
</evidence>
<keyword evidence="1" id="KW-0808">Transferase</keyword>
<evidence type="ECO:0000256" key="1">
    <source>
        <dbReference type="ARBA" id="ARBA00022679"/>
    </source>
</evidence>
<keyword evidence="6" id="KW-1185">Reference proteome</keyword>
<organism evidence="5 6">
    <name type="scientific">Nocardia ignorata</name>
    <dbReference type="NCBI Taxonomy" id="145285"/>
    <lineage>
        <taxon>Bacteria</taxon>
        <taxon>Bacillati</taxon>
        <taxon>Actinomycetota</taxon>
        <taxon>Actinomycetes</taxon>
        <taxon>Mycobacteriales</taxon>
        <taxon>Nocardiaceae</taxon>
        <taxon>Nocardia</taxon>
    </lineage>
</organism>
<reference evidence="5 6" key="1">
    <citation type="submission" date="2019-03" db="EMBL/GenBank/DDBJ databases">
        <title>Genomic Encyclopedia of Type Strains, Phase IV (KMG-IV): sequencing the most valuable type-strain genomes for metagenomic binning, comparative biology and taxonomic classification.</title>
        <authorList>
            <person name="Goeker M."/>
        </authorList>
    </citation>
    <scope>NUCLEOTIDE SEQUENCE [LARGE SCALE GENOMIC DNA]</scope>
    <source>
        <strain evidence="5 6">DSM 44496</strain>
    </source>
</reference>
<gene>
    <name evidence="5" type="ORF">DFR75_101726</name>
</gene>
<dbReference type="GO" id="GO:0006633">
    <property type="term" value="P:fatty acid biosynthetic process"/>
    <property type="evidence" value="ECO:0007669"/>
    <property type="project" value="InterPro"/>
</dbReference>
<dbReference type="RefSeq" id="WP_067492654.1">
    <property type="nucleotide sequence ID" value="NZ_JBHXPO010000001.1"/>
</dbReference>
<comment type="caution">
    <text evidence="5">The sequence shown here is derived from an EMBL/GenBank/DDBJ whole genome shotgun (WGS) entry which is preliminary data.</text>
</comment>
<evidence type="ECO:0000259" key="3">
    <source>
        <dbReference type="Pfam" id="PF08541"/>
    </source>
</evidence>
<dbReference type="InterPro" id="IPR013751">
    <property type="entry name" value="ACP_syn_III_N"/>
</dbReference>
<evidence type="ECO:0000313" key="6">
    <source>
        <dbReference type="Proteomes" id="UP000295087"/>
    </source>
</evidence>
<dbReference type="SUPFAM" id="SSF53901">
    <property type="entry name" value="Thiolase-like"/>
    <property type="match status" value="2"/>
</dbReference>
<dbReference type="Gene3D" id="3.40.47.10">
    <property type="match status" value="2"/>
</dbReference>
<dbReference type="Pfam" id="PF08541">
    <property type="entry name" value="ACP_syn_III_C"/>
    <property type="match status" value="1"/>
</dbReference>
<dbReference type="InterPro" id="IPR013747">
    <property type="entry name" value="ACP_syn_III_C"/>
</dbReference>
<dbReference type="GO" id="GO:0004315">
    <property type="term" value="F:3-oxoacyl-[acyl-carrier-protein] synthase activity"/>
    <property type="evidence" value="ECO:0007669"/>
    <property type="project" value="InterPro"/>
</dbReference>
<sequence>MATPEFTAQVVGTGSYLHGDPIDNKQIEALLGPVPEDILEGIQVKERHWMIDPDTGEHLVTNSQMAAGAATAALERAGIEAGEVDLIVMSTASPEYLLPPAVTFVQEHLGIAECTTIEVRSGCAGFVEAADVARGYLERGTHRTALVIGSEAISPLLVPMYRGIDPERIRMRDRLVAYTFGDGAGALVLRAEPADPQTRAGVLGSSIVTMGGTKKPGMQVIGGSTHAPLHKQVLAKRLMELKVDVVESGKFIPHMITRSLREMLEISGVKAEDIALWVVPEGNAGYMTSELEAAGLLTDEWLALRDKIYENIERVGATGSAAVPLALDEAARAGRLRTGDNVLLLAIETSKWKYAGMTLVWAG</sequence>
<name>A0A4R6PTR1_NOCIG</name>
<dbReference type="GO" id="GO:0044550">
    <property type="term" value="P:secondary metabolite biosynthetic process"/>
    <property type="evidence" value="ECO:0007669"/>
    <property type="project" value="TreeGrafter"/>
</dbReference>
<feature type="domain" description="Beta-ketoacyl-[acyl-carrier-protein] synthase III C-terminal" evidence="3">
    <location>
        <begin position="265"/>
        <end position="347"/>
    </location>
</feature>
<protein>
    <submittedName>
        <fullName evidence="5">3-oxoacyl-[acyl-carrier-protein] synthase-3</fullName>
    </submittedName>
</protein>
<dbReference type="InterPro" id="IPR016039">
    <property type="entry name" value="Thiolase-like"/>
</dbReference>
<evidence type="ECO:0000313" key="5">
    <source>
        <dbReference type="EMBL" id="TDP41623.1"/>
    </source>
</evidence>
<dbReference type="EMBL" id="SNXK01000001">
    <property type="protein sequence ID" value="TDP41623.1"/>
    <property type="molecule type" value="Genomic_DNA"/>
</dbReference>
<accession>A0A4R6PTR1</accession>
<proteinExistence type="predicted"/>
<dbReference type="AlphaFoldDB" id="A0A4R6PTR1"/>
<dbReference type="Pfam" id="PF08545">
    <property type="entry name" value="ACP_syn_III"/>
    <property type="match status" value="1"/>
</dbReference>